<evidence type="ECO:0000313" key="2">
    <source>
        <dbReference type="EMBL" id="TWT32685.1"/>
    </source>
</evidence>
<feature type="transmembrane region" description="Helical" evidence="1">
    <location>
        <begin position="12"/>
        <end position="39"/>
    </location>
</feature>
<dbReference type="SUPFAM" id="SSF52047">
    <property type="entry name" value="RNI-like"/>
    <property type="match status" value="1"/>
</dbReference>
<evidence type="ECO:0000313" key="3">
    <source>
        <dbReference type="Proteomes" id="UP000318878"/>
    </source>
</evidence>
<name>A0A5C5V4P6_9BACT</name>
<accession>A0A5C5V4P6</accession>
<dbReference type="InterPro" id="IPR051341">
    <property type="entry name" value="Zyg-11_UBL_adapter"/>
</dbReference>
<organism evidence="2 3">
    <name type="scientific">Blastopirellula retiformator</name>
    <dbReference type="NCBI Taxonomy" id="2527970"/>
    <lineage>
        <taxon>Bacteria</taxon>
        <taxon>Pseudomonadati</taxon>
        <taxon>Planctomycetota</taxon>
        <taxon>Planctomycetia</taxon>
        <taxon>Pirellulales</taxon>
        <taxon>Pirellulaceae</taxon>
        <taxon>Blastopirellula</taxon>
    </lineage>
</organism>
<dbReference type="InterPro" id="IPR032675">
    <property type="entry name" value="LRR_dom_sf"/>
</dbReference>
<dbReference type="AlphaFoldDB" id="A0A5C5V4P6"/>
<dbReference type="OrthoDB" id="258516at2"/>
<dbReference type="Proteomes" id="UP000318878">
    <property type="component" value="Unassembled WGS sequence"/>
</dbReference>
<comment type="caution">
    <text evidence="2">The sequence shown here is derived from an EMBL/GenBank/DDBJ whole genome shotgun (WGS) entry which is preliminary data.</text>
</comment>
<keyword evidence="3" id="KW-1185">Reference proteome</keyword>
<keyword evidence="1" id="KW-0472">Membrane</keyword>
<proteinExistence type="predicted"/>
<evidence type="ECO:0000256" key="1">
    <source>
        <dbReference type="SAM" id="Phobius"/>
    </source>
</evidence>
<sequence length="240" mass="26264">MSTEPTRPQRESLLSHFAVTICAVVVMCGVLAIIGWGIALAFAPPPPDRDATDQNETVAKFREIGLEVGRNGEDQIQVVATRYPLLLTDQELAIVDGLPELEVLDLRGAPITNQALVHIENLPKLQELYLGGSVITDVEQTLFRTTITDDALPHITKLKTLRLLSLARTGVTDAAIPPLAELPNLETLFLVDVQVTDAAIDDLAKLKSLKHLYLHETPVTAEGVKQLQELLPETDVQHTH</sequence>
<dbReference type="EMBL" id="SJPF01000003">
    <property type="protein sequence ID" value="TWT32685.1"/>
    <property type="molecule type" value="Genomic_DNA"/>
</dbReference>
<dbReference type="PANTHER" id="PTHR12904:SF23">
    <property type="entry name" value="PROTEIN ZER-1 HOMOLOG"/>
    <property type="match status" value="1"/>
</dbReference>
<reference evidence="2 3" key="1">
    <citation type="submission" date="2019-02" db="EMBL/GenBank/DDBJ databases">
        <title>Deep-cultivation of Planctomycetes and their phenomic and genomic characterization uncovers novel biology.</title>
        <authorList>
            <person name="Wiegand S."/>
            <person name="Jogler M."/>
            <person name="Boedeker C."/>
            <person name="Pinto D."/>
            <person name="Vollmers J."/>
            <person name="Rivas-Marin E."/>
            <person name="Kohn T."/>
            <person name="Peeters S.H."/>
            <person name="Heuer A."/>
            <person name="Rast P."/>
            <person name="Oberbeckmann S."/>
            <person name="Bunk B."/>
            <person name="Jeske O."/>
            <person name="Meyerdierks A."/>
            <person name="Storesund J.E."/>
            <person name="Kallscheuer N."/>
            <person name="Luecker S."/>
            <person name="Lage O.M."/>
            <person name="Pohl T."/>
            <person name="Merkel B.J."/>
            <person name="Hornburger P."/>
            <person name="Mueller R.-W."/>
            <person name="Bruemmer F."/>
            <person name="Labrenz M."/>
            <person name="Spormann A.M."/>
            <person name="Op Den Camp H."/>
            <person name="Overmann J."/>
            <person name="Amann R."/>
            <person name="Jetten M.S.M."/>
            <person name="Mascher T."/>
            <person name="Medema M.H."/>
            <person name="Devos D.P."/>
            <person name="Kaster A.-K."/>
            <person name="Ovreas L."/>
            <person name="Rohde M."/>
            <person name="Galperin M.Y."/>
            <person name="Jogler C."/>
        </authorList>
    </citation>
    <scope>NUCLEOTIDE SEQUENCE [LARGE SCALE GENOMIC DNA]</scope>
    <source>
        <strain evidence="2 3">Enr8</strain>
    </source>
</reference>
<dbReference type="Gene3D" id="3.80.10.10">
    <property type="entry name" value="Ribonuclease Inhibitor"/>
    <property type="match status" value="2"/>
</dbReference>
<gene>
    <name evidence="2" type="ORF">Enr8_24900</name>
</gene>
<protein>
    <submittedName>
        <fullName evidence="2">Leucine Rich repeats (2 copies)</fullName>
    </submittedName>
</protein>
<dbReference type="RefSeq" id="WP_146431909.1">
    <property type="nucleotide sequence ID" value="NZ_SJPF01000003.1"/>
</dbReference>
<keyword evidence="1" id="KW-1133">Transmembrane helix</keyword>
<keyword evidence="1" id="KW-0812">Transmembrane</keyword>
<dbReference type="PANTHER" id="PTHR12904">
    <property type="match status" value="1"/>
</dbReference>